<dbReference type="GO" id="GO:0030163">
    <property type="term" value="P:protein catabolic process"/>
    <property type="evidence" value="ECO:0007669"/>
    <property type="project" value="InterPro"/>
</dbReference>
<dbReference type="SUPFAM" id="SSF54736">
    <property type="entry name" value="ClpS-like"/>
    <property type="match status" value="1"/>
</dbReference>
<evidence type="ECO:0000313" key="3">
    <source>
        <dbReference type="Proteomes" id="UP001301350"/>
    </source>
</evidence>
<sequence length="174" mass="18534">MASGCVGRCCFVTVTLPRGAVGRGRGATNGVTSPWSGQGVALGIGAPSQPPPRRTAVFSGWRMIEKPSFTPSSGGAAVLERPTVADTPTTKRKVDPGKKYKLLLFNDDFNTRDHVTQALLRRIPGLSRADARAIMHKAHTTGMAVVGIWVFELAEAYCDLLRGEGLVSDIEPSD</sequence>
<dbReference type="InterPro" id="IPR022935">
    <property type="entry name" value="ClpS"/>
</dbReference>
<dbReference type="PANTHER" id="PTHR33473">
    <property type="entry name" value="ATP-DEPENDENT CLP PROTEASE ADAPTER PROTEIN CLPS1, CHLOROPLASTIC"/>
    <property type="match status" value="1"/>
</dbReference>
<protein>
    <recommendedName>
        <fullName evidence="1">Adaptor protein ClpS core domain-containing protein</fullName>
    </recommendedName>
</protein>
<dbReference type="AlphaFoldDB" id="A0AAV9IRN2"/>
<evidence type="ECO:0000313" key="2">
    <source>
        <dbReference type="EMBL" id="KAK4534750.1"/>
    </source>
</evidence>
<dbReference type="EMBL" id="JANCYW010000002">
    <property type="protein sequence ID" value="KAK4534750.1"/>
    <property type="molecule type" value="Genomic_DNA"/>
</dbReference>
<comment type="caution">
    <text evidence="2">The sequence shown here is derived from an EMBL/GenBank/DDBJ whole genome shotgun (WGS) entry which is preliminary data.</text>
</comment>
<dbReference type="Proteomes" id="UP001301350">
    <property type="component" value="Unassembled WGS sequence"/>
</dbReference>
<name>A0AAV9IRN2_CYACA</name>
<dbReference type="InterPro" id="IPR003769">
    <property type="entry name" value="ClpS_core"/>
</dbReference>
<accession>A0AAV9IRN2</accession>
<dbReference type="InterPro" id="IPR014719">
    <property type="entry name" value="Ribosomal_bL12_C/ClpS-like"/>
</dbReference>
<dbReference type="Gene3D" id="3.30.1390.10">
    <property type="match status" value="1"/>
</dbReference>
<dbReference type="PANTHER" id="PTHR33473:SF17">
    <property type="entry name" value="ATP-DEPENDENT CLP PROTEASE ADAPTER PROTEIN CLPS1, CHLOROPLASTIC"/>
    <property type="match status" value="1"/>
</dbReference>
<evidence type="ECO:0000259" key="1">
    <source>
        <dbReference type="Pfam" id="PF02617"/>
    </source>
</evidence>
<feature type="domain" description="Adaptor protein ClpS core" evidence="1">
    <location>
        <begin position="98"/>
        <end position="162"/>
    </location>
</feature>
<reference evidence="2 3" key="1">
    <citation type="submission" date="2022-07" db="EMBL/GenBank/DDBJ databases">
        <title>Genome-wide signatures of adaptation to extreme environments.</title>
        <authorList>
            <person name="Cho C.H."/>
            <person name="Yoon H.S."/>
        </authorList>
    </citation>
    <scope>NUCLEOTIDE SEQUENCE [LARGE SCALE GENOMIC DNA]</scope>
    <source>
        <strain evidence="2 3">DBV 063 E5</strain>
    </source>
</reference>
<dbReference type="GO" id="GO:0006508">
    <property type="term" value="P:proteolysis"/>
    <property type="evidence" value="ECO:0007669"/>
    <property type="project" value="InterPro"/>
</dbReference>
<proteinExistence type="predicted"/>
<keyword evidence="3" id="KW-1185">Reference proteome</keyword>
<organism evidence="2 3">
    <name type="scientific">Cyanidium caldarium</name>
    <name type="common">Red alga</name>
    <dbReference type="NCBI Taxonomy" id="2771"/>
    <lineage>
        <taxon>Eukaryota</taxon>
        <taxon>Rhodophyta</taxon>
        <taxon>Bangiophyceae</taxon>
        <taxon>Cyanidiales</taxon>
        <taxon>Cyanidiaceae</taxon>
        <taxon>Cyanidium</taxon>
    </lineage>
</organism>
<gene>
    <name evidence="2" type="ORF">CDCA_CDCA02G0775</name>
</gene>
<dbReference type="Pfam" id="PF02617">
    <property type="entry name" value="ClpS"/>
    <property type="match status" value="1"/>
</dbReference>